<organism evidence="1 2">
    <name type="scientific">Dreissena polymorpha</name>
    <name type="common">Zebra mussel</name>
    <name type="synonym">Mytilus polymorpha</name>
    <dbReference type="NCBI Taxonomy" id="45954"/>
    <lineage>
        <taxon>Eukaryota</taxon>
        <taxon>Metazoa</taxon>
        <taxon>Spiralia</taxon>
        <taxon>Lophotrochozoa</taxon>
        <taxon>Mollusca</taxon>
        <taxon>Bivalvia</taxon>
        <taxon>Autobranchia</taxon>
        <taxon>Heteroconchia</taxon>
        <taxon>Euheterodonta</taxon>
        <taxon>Imparidentia</taxon>
        <taxon>Neoheterodontei</taxon>
        <taxon>Myida</taxon>
        <taxon>Dreissenoidea</taxon>
        <taxon>Dreissenidae</taxon>
        <taxon>Dreissena</taxon>
    </lineage>
</organism>
<dbReference type="Proteomes" id="UP000828390">
    <property type="component" value="Unassembled WGS sequence"/>
</dbReference>
<reference evidence="1" key="2">
    <citation type="submission" date="2020-11" db="EMBL/GenBank/DDBJ databases">
        <authorList>
            <person name="McCartney M.A."/>
            <person name="Auch B."/>
            <person name="Kono T."/>
            <person name="Mallez S."/>
            <person name="Becker A."/>
            <person name="Gohl D.M."/>
            <person name="Silverstein K.A.T."/>
            <person name="Koren S."/>
            <person name="Bechman K.B."/>
            <person name="Herman A."/>
            <person name="Abrahante J.E."/>
            <person name="Garbe J."/>
        </authorList>
    </citation>
    <scope>NUCLEOTIDE SEQUENCE</scope>
    <source>
        <strain evidence="1">Duluth1</strain>
        <tissue evidence="1">Whole animal</tissue>
    </source>
</reference>
<name>A0A9D4E8B1_DREPO</name>
<dbReference type="InterPro" id="IPR027417">
    <property type="entry name" value="P-loop_NTPase"/>
</dbReference>
<proteinExistence type="predicted"/>
<dbReference type="AlphaFoldDB" id="A0A9D4E8B1"/>
<protein>
    <submittedName>
        <fullName evidence="1">Uncharacterized protein</fullName>
    </submittedName>
</protein>
<gene>
    <name evidence="1" type="ORF">DPMN_174884</name>
</gene>
<dbReference type="EMBL" id="JAIWYP010000009">
    <property type="protein sequence ID" value="KAH3773522.1"/>
    <property type="molecule type" value="Genomic_DNA"/>
</dbReference>
<sequence>MLRTNALRKLLLNKTFKDRVCVVAVDEAHCVSEWEGANTSDRKSRNRECPQFHKCSDVGPHCDHNRIGTRNIFYLPMIRSLLPKYQTAGMNREDLPSRSPCEDLLCGICECSLCTCCNVYWKKCQCAGKMSCIKRVLL</sequence>
<accession>A0A9D4E8B1</accession>
<evidence type="ECO:0000313" key="1">
    <source>
        <dbReference type="EMBL" id="KAH3773522.1"/>
    </source>
</evidence>
<reference evidence="1" key="1">
    <citation type="journal article" date="2019" name="bioRxiv">
        <title>The Genome of the Zebra Mussel, Dreissena polymorpha: A Resource for Invasive Species Research.</title>
        <authorList>
            <person name="McCartney M.A."/>
            <person name="Auch B."/>
            <person name="Kono T."/>
            <person name="Mallez S."/>
            <person name="Zhang Y."/>
            <person name="Obille A."/>
            <person name="Becker A."/>
            <person name="Abrahante J.E."/>
            <person name="Garbe J."/>
            <person name="Badalamenti J.P."/>
            <person name="Herman A."/>
            <person name="Mangelson H."/>
            <person name="Liachko I."/>
            <person name="Sullivan S."/>
            <person name="Sone E.D."/>
            <person name="Koren S."/>
            <person name="Silverstein K.A.T."/>
            <person name="Beckman K.B."/>
            <person name="Gohl D.M."/>
        </authorList>
    </citation>
    <scope>NUCLEOTIDE SEQUENCE</scope>
    <source>
        <strain evidence="1">Duluth1</strain>
        <tissue evidence="1">Whole animal</tissue>
    </source>
</reference>
<keyword evidence="2" id="KW-1185">Reference proteome</keyword>
<dbReference type="Gene3D" id="3.40.50.300">
    <property type="entry name" value="P-loop containing nucleotide triphosphate hydrolases"/>
    <property type="match status" value="1"/>
</dbReference>
<comment type="caution">
    <text evidence="1">The sequence shown here is derived from an EMBL/GenBank/DDBJ whole genome shotgun (WGS) entry which is preliminary data.</text>
</comment>
<evidence type="ECO:0000313" key="2">
    <source>
        <dbReference type="Proteomes" id="UP000828390"/>
    </source>
</evidence>